<sequence>MYYIRLQRDGWKLKYSAPDGEGDQVTVFERRVNDHWTLRKLAHAGLAHSAGRGVYFDTHELFNSRTGEVISKMDWEWAELDGARLIWAAKGCLHSGRLDAKGLRNEKVLHDFSPMQLEKLAAPY</sequence>
<evidence type="ECO:0000313" key="2">
    <source>
        <dbReference type="Proteomes" id="UP001156627"/>
    </source>
</evidence>
<name>A0ABQ5XAR2_9GAMM</name>
<protein>
    <submittedName>
        <fullName evidence="1">Uncharacterized protein</fullName>
    </submittedName>
</protein>
<proteinExistence type="predicted"/>
<comment type="caution">
    <text evidence="1">The sequence shown here is derived from an EMBL/GenBank/DDBJ whole genome shotgun (WGS) entry which is preliminary data.</text>
</comment>
<accession>A0ABQ5XAR2</accession>
<reference evidence="2" key="1">
    <citation type="journal article" date="2019" name="Int. J. Syst. Evol. Microbiol.">
        <title>The Global Catalogue of Microorganisms (GCM) 10K type strain sequencing project: providing services to taxonomists for standard genome sequencing and annotation.</title>
        <authorList>
            <consortium name="The Broad Institute Genomics Platform"/>
            <consortium name="The Broad Institute Genome Sequencing Center for Infectious Disease"/>
            <person name="Wu L."/>
            <person name="Ma J."/>
        </authorList>
    </citation>
    <scope>NUCLEOTIDE SEQUENCE [LARGE SCALE GENOMIC DNA]</scope>
    <source>
        <strain evidence="2">NBRC 111981</strain>
    </source>
</reference>
<dbReference type="Proteomes" id="UP001156627">
    <property type="component" value="Unassembled WGS sequence"/>
</dbReference>
<evidence type="ECO:0000313" key="1">
    <source>
        <dbReference type="EMBL" id="GLQ88261.1"/>
    </source>
</evidence>
<keyword evidence="2" id="KW-1185">Reference proteome</keyword>
<dbReference type="EMBL" id="BSOA01000015">
    <property type="protein sequence ID" value="GLQ88261.1"/>
    <property type="molecule type" value="Genomic_DNA"/>
</dbReference>
<gene>
    <name evidence="1" type="ORF">GCM10007898_18300</name>
</gene>
<organism evidence="1 2">
    <name type="scientific">Dyella flagellata</name>
    <dbReference type="NCBI Taxonomy" id="1867833"/>
    <lineage>
        <taxon>Bacteria</taxon>
        <taxon>Pseudomonadati</taxon>
        <taxon>Pseudomonadota</taxon>
        <taxon>Gammaproteobacteria</taxon>
        <taxon>Lysobacterales</taxon>
        <taxon>Rhodanobacteraceae</taxon>
        <taxon>Dyella</taxon>
    </lineage>
</organism>